<gene>
    <name evidence="4" type="ORF">Vafri_21298</name>
</gene>
<evidence type="ECO:0000313" key="4">
    <source>
        <dbReference type="EMBL" id="GIL68021.1"/>
    </source>
</evidence>
<dbReference type="SMART" id="SM00823">
    <property type="entry name" value="PKS_PP"/>
    <property type="match status" value="1"/>
</dbReference>
<dbReference type="InterPro" id="IPR009081">
    <property type="entry name" value="PP-bd_ACP"/>
</dbReference>
<proteinExistence type="predicted"/>
<feature type="non-terminal residue" evidence="4">
    <location>
        <position position="1"/>
    </location>
</feature>
<evidence type="ECO:0000256" key="2">
    <source>
        <dbReference type="ARBA" id="ARBA00022553"/>
    </source>
</evidence>
<dbReference type="InterPro" id="IPR036736">
    <property type="entry name" value="ACP-like_sf"/>
</dbReference>
<dbReference type="PROSITE" id="PS00012">
    <property type="entry name" value="PHOSPHOPANTETHEINE"/>
    <property type="match status" value="1"/>
</dbReference>
<organism evidence="4 5">
    <name type="scientific">Volvox africanus</name>
    <dbReference type="NCBI Taxonomy" id="51714"/>
    <lineage>
        <taxon>Eukaryota</taxon>
        <taxon>Viridiplantae</taxon>
        <taxon>Chlorophyta</taxon>
        <taxon>core chlorophytes</taxon>
        <taxon>Chlorophyceae</taxon>
        <taxon>CS clade</taxon>
        <taxon>Chlamydomonadales</taxon>
        <taxon>Volvocaceae</taxon>
        <taxon>Volvox</taxon>
    </lineage>
</organism>
<dbReference type="PANTHER" id="PTHR43775:SF37">
    <property type="entry name" value="SI:DKEY-61P9.11"/>
    <property type="match status" value="1"/>
</dbReference>
<dbReference type="Gene3D" id="1.10.1200.10">
    <property type="entry name" value="ACP-like"/>
    <property type="match status" value="1"/>
</dbReference>
<evidence type="ECO:0000259" key="3">
    <source>
        <dbReference type="PROSITE" id="PS50075"/>
    </source>
</evidence>
<dbReference type="Proteomes" id="UP000747399">
    <property type="component" value="Unassembled WGS sequence"/>
</dbReference>
<dbReference type="EMBL" id="BNCO01000108">
    <property type="protein sequence ID" value="GIL68021.1"/>
    <property type="molecule type" value="Genomic_DNA"/>
</dbReference>
<evidence type="ECO:0000256" key="1">
    <source>
        <dbReference type="ARBA" id="ARBA00022450"/>
    </source>
</evidence>
<dbReference type="Pfam" id="PF00550">
    <property type="entry name" value="PP-binding"/>
    <property type="match status" value="1"/>
</dbReference>
<dbReference type="InterPro" id="IPR050091">
    <property type="entry name" value="PKS_NRPS_Biosynth_Enz"/>
</dbReference>
<keyword evidence="5" id="KW-1185">Reference proteome</keyword>
<dbReference type="SUPFAM" id="SSF47336">
    <property type="entry name" value="ACP-like"/>
    <property type="match status" value="1"/>
</dbReference>
<dbReference type="GO" id="GO:0031177">
    <property type="term" value="F:phosphopantetheine binding"/>
    <property type="evidence" value="ECO:0007669"/>
    <property type="project" value="InterPro"/>
</dbReference>
<feature type="non-terminal residue" evidence="4">
    <location>
        <position position="197"/>
    </location>
</feature>
<comment type="caution">
    <text evidence="4">The sequence shown here is derived from an EMBL/GenBank/DDBJ whole genome shotgun (WGS) entry which is preliminary data.</text>
</comment>
<dbReference type="InterPro" id="IPR006162">
    <property type="entry name" value="Ppantetheine_attach_site"/>
</dbReference>
<dbReference type="PROSITE" id="PS50075">
    <property type="entry name" value="CARRIER"/>
    <property type="match status" value="1"/>
</dbReference>
<name>A0A8J4FET3_9CHLO</name>
<evidence type="ECO:0000313" key="5">
    <source>
        <dbReference type="Proteomes" id="UP000747399"/>
    </source>
</evidence>
<dbReference type="PANTHER" id="PTHR43775">
    <property type="entry name" value="FATTY ACID SYNTHASE"/>
    <property type="match status" value="1"/>
</dbReference>
<accession>A0A8J4FET3</accession>
<dbReference type="InterPro" id="IPR020806">
    <property type="entry name" value="PKS_PP-bd"/>
</dbReference>
<protein>
    <recommendedName>
        <fullName evidence="3">Carrier domain-containing protein</fullName>
    </recommendedName>
</protein>
<dbReference type="AlphaFoldDB" id="A0A8J4FET3"/>
<keyword evidence="1" id="KW-0596">Phosphopantetheine</keyword>
<dbReference type="GO" id="GO:0006633">
    <property type="term" value="P:fatty acid biosynthetic process"/>
    <property type="evidence" value="ECO:0007669"/>
    <property type="project" value="TreeGrafter"/>
</dbReference>
<reference evidence="4" key="1">
    <citation type="journal article" date="2021" name="Proc. Natl. Acad. Sci. U.S.A.">
        <title>Three genomes in the algal genus Volvox reveal the fate of a haploid sex-determining region after a transition to homothallism.</title>
        <authorList>
            <person name="Yamamoto K."/>
            <person name="Hamaji T."/>
            <person name="Kawai-Toyooka H."/>
            <person name="Matsuzaki R."/>
            <person name="Takahashi F."/>
            <person name="Nishimura Y."/>
            <person name="Kawachi M."/>
            <person name="Noguchi H."/>
            <person name="Minakuchi Y."/>
            <person name="Umen J.G."/>
            <person name="Toyoda A."/>
            <person name="Nozaki H."/>
        </authorList>
    </citation>
    <scope>NUCLEOTIDE SEQUENCE</scope>
    <source>
        <strain evidence="4">NIES-3780</strain>
    </source>
</reference>
<feature type="domain" description="Carrier" evidence="3">
    <location>
        <begin position="22"/>
        <end position="97"/>
    </location>
</feature>
<keyword evidence="2" id="KW-0597">Phosphoprotein</keyword>
<sequence length="197" mass="20174">ATAAGLDDSTTTVTAMAGLARSWDVAALRQLVREAVVAAVGAEVDDQAPLMEAGLDSLAATELRNTLQSAVQMQLPPTLVFDYPTTAAITGFLMEASQSQHQQQGRAAALSTGMGGSGSGSHRLRHGDRDTSAVVIVAGMSSLPWNLLDPVVAASEGGNDGVSAVPLSRWDAADPRVGGIGVGSSHHQLPPQFGAFM</sequence>
<dbReference type="GO" id="GO:0004312">
    <property type="term" value="F:fatty acid synthase activity"/>
    <property type="evidence" value="ECO:0007669"/>
    <property type="project" value="TreeGrafter"/>
</dbReference>